<gene>
    <name evidence="3" type="ORF">UFOPK2658_00739</name>
    <name evidence="4" type="ORF">UFOPK2880_00222</name>
    <name evidence="5" type="ORF">UFOPK3004_00132</name>
    <name evidence="6" type="ORF">UFOPK3304_01695</name>
    <name evidence="7" type="ORF">UFOPK3494_00183</name>
    <name evidence="8" type="ORF">UFOPK4134_00465</name>
</gene>
<dbReference type="EMBL" id="CAEZYH010000022">
    <property type="protein sequence ID" value="CAB4716700.1"/>
    <property type="molecule type" value="Genomic_DNA"/>
</dbReference>
<name>A0A6J6XAY0_9ZZZZ</name>
<dbReference type="InterPro" id="IPR004408">
    <property type="entry name" value="Biotin_CoA_COase_ligase"/>
</dbReference>
<dbReference type="Gene3D" id="3.30.930.10">
    <property type="entry name" value="Bira Bifunctional Protein, Domain 2"/>
    <property type="match status" value="1"/>
</dbReference>
<evidence type="ECO:0000313" key="6">
    <source>
        <dbReference type="EMBL" id="CAB4881561.1"/>
    </source>
</evidence>
<dbReference type="PROSITE" id="PS51733">
    <property type="entry name" value="BPL_LPL_CATALYTIC"/>
    <property type="match status" value="1"/>
</dbReference>
<dbReference type="Pfam" id="PF02237">
    <property type="entry name" value="BPL_C"/>
    <property type="match status" value="1"/>
</dbReference>
<dbReference type="GO" id="GO:0004077">
    <property type="term" value="F:biotin--[biotin carboxyl-carrier protein] ligase activity"/>
    <property type="evidence" value="ECO:0007669"/>
    <property type="project" value="InterPro"/>
</dbReference>
<organism evidence="5">
    <name type="scientific">freshwater metagenome</name>
    <dbReference type="NCBI Taxonomy" id="449393"/>
    <lineage>
        <taxon>unclassified sequences</taxon>
        <taxon>metagenomes</taxon>
        <taxon>ecological metagenomes</taxon>
    </lineage>
</organism>
<evidence type="ECO:0000259" key="2">
    <source>
        <dbReference type="PROSITE" id="PS51733"/>
    </source>
</evidence>
<evidence type="ECO:0000313" key="5">
    <source>
        <dbReference type="EMBL" id="CAB4792624.1"/>
    </source>
</evidence>
<dbReference type="AlphaFoldDB" id="A0A6J6XAY0"/>
<dbReference type="CDD" id="cd16442">
    <property type="entry name" value="BPL"/>
    <property type="match status" value="1"/>
</dbReference>
<dbReference type="EMBL" id="CAFBLJ010000132">
    <property type="protein sequence ID" value="CAB4881561.1"/>
    <property type="molecule type" value="Genomic_DNA"/>
</dbReference>
<evidence type="ECO:0000256" key="1">
    <source>
        <dbReference type="ARBA" id="ARBA00022598"/>
    </source>
</evidence>
<dbReference type="InterPro" id="IPR004143">
    <property type="entry name" value="BPL_LPL_catalytic"/>
</dbReference>
<evidence type="ECO:0000313" key="8">
    <source>
        <dbReference type="EMBL" id="CAB5024351.1"/>
    </source>
</evidence>
<protein>
    <submittedName>
        <fullName evidence="5">Unannotated protein</fullName>
    </submittedName>
</protein>
<feature type="domain" description="BPL/LPL catalytic" evidence="2">
    <location>
        <begin position="27"/>
        <end position="212"/>
    </location>
</feature>
<dbReference type="PANTHER" id="PTHR12835:SF5">
    <property type="entry name" value="BIOTIN--PROTEIN LIGASE"/>
    <property type="match status" value="1"/>
</dbReference>
<accession>A0A6J6XAY0</accession>
<dbReference type="Gene3D" id="2.30.30.100">
    <property type="match status" value="1"/>
</dbReference>
<evidence type="ECO:0000313" key="7">
    <source>
        <dbReference type="EMBL" id="CAB4889073.1"/>
    </source>
</evidence>
<dbReference type="Pfam" id="PF03099">
    <property type="entry name" value="BPL_LplA_LipB"/>
    <property type="match status" value="1"/>
</dbReference>
<evidence type="ECO:0000313" key="4">
    <source>
        <dbReference type="EMBL" id="CAB4762970.1"/>
    </source>
</evidence>
<dbReference type="EMBL" id="CAEZZP010000007">
    <property type="protein sequence ID" value="CAB4762970.1"/>
    <property type="molecule type" value="Genomic_DNA"/>
</dbReference>
<dbReference type="EMBL" id="CAFBPS010000020">
    <property type="protein sequence ID" value="CAB5024351.1"/>
    <property type="molecule type" value="Genomic_DNA"/>
</dbReference>
<dbReference type="PANTHER" id="PTHR12835">
    <property type="entry name" value="BIOTIN PROTEIN LIGASE"/>
    <property type="match status" value="1"/>
</dbReference>
<reference evidence="5" key="1">
    <citation type="submission" date="2020-05" db="EMBL/GenBank/DDBJ databases">
        <authorList>
            <person name="Chiriac C."/>
            <person name="Salcher M."/>
            <person name="Ghai R."/>
            <person name="Kavagutti S V."/>
        </authorList>
    </citation>
    <scope>NUCLEOTIDE SEQUENCE</scope>
</reference>
<dbReference type="NCBIfam" id="TIGR00121">
    <property type="entry name" value="birA_ligase"/>
    <property type="match status" value="1"/>
</dbReference>
<sequence>METPFATPNDENLPGEAVFGEKIGKFPDSWQVRWLATTGSTNDDLLEAGRAGAPSRVALVTDYQSAGRGRLDRTWVAPEGLNLLVSLLLREVPRFPHALTHAVALAAAAASETVVAAAGGKVKVDIKWPNDLLVDGHKLAGILSVAGPMKQMMTDVESYVAPEFVVVGLGLNVGWAPEGAAYLQTFASIEIARDAVLKALLVALDRLLELTPAQLHERYRTKLSTLRREVRIELPSGEFVEGRALDVEADGRLVVLDSCGVTQRLDIGDIVHLRS</sequence>
<dbReference type="GO" id="GO:0005737">
    <property type="term" value="C:cytoplasm"/>
    <property type="evidence" value="ECO:0007669"/>
    <property type="project" value="TreeGrafter"/>
</dbReference>
<proteinExistence type="predicted"/>
<evidence type="ECO:0000313" key="3">
    <source>
        <dbReference type="EMBL" id="CAB4716700.1"/>
    </source>
</evidence>
<dbReference type="InterPro" id="IPR003142">
    <property type="entry name" value="BPL_C"/>
</dbReference>
<dbReference type="EMBL" id="CAFAAL010000005">
    <property type="protein sequence ID" value="CAB4792624.1"/>
    <property type="molecule type" value="Genomic_DNA"/>
</dbReference>
<dbReference type="SUPFAM" id="SSF55681">
    <property type="entry name" value="Class II aaRS and biotin synthetases"/>
    <property type="match status" value="1"/>
</dbReference>
<dbReference type="EMBL" id="CAFBMF010000006">
    <property type="protein sequence ID" value="CAB4889073.1"/>
    <property type="molecule type" value="Genomic_DNA"/>
</dbReference>
<dbReference type="InterPro" id="IPR045864">
    <property type="entry name" value="aa-tRNA-synth_II/BPL/LPL"/>
</dbReference>
<keyword evidence="1" id="KW-0436">Ligase</keyword>